<dbReference type="FunFam" id="3.30.450.20:FF:000397">
    <property type="entry name" value="Sensory transduction histidine kinase"/>
    <property type="match status" value="1"/>
</dbReference>
<dbReference type="PATRIC" id="fig|993516.3.peg.1248"/>
<evidence type="ECO:0000256" key="9">
    <source>
        <dbReference type="ARBA" id="ARBA00022737"/>
    </source>
</evidence>
<evidence type="ECO:0000256" key="4">
    <source>
        <dbReference type="ARBA" id="ARBA00022475"/>
    </source>
</evidence>
<dbReference type="CDD" id="cd00075">
    <property type="entry name" value="HATPase"/>
    <property type="match status" value="1"/>
</dbReference>
<keyword evidence="6 15" id="KW-0597">Phosphoprotein</keyword>
<dbReference type="Pfam" id="PF08448">
    <property type="entry name" value="PAS_4"/>
    <property type="match status" value="1"/>
</dbReference>
<comment type="caution">
    <text evidence="15">Lacks conserved residue(s) required for the propagation of feature annotation.</text>
</comment>
<evidence type="ECO:0000256" key="15">
    <source>
        <dbReference type="PROSITE-ProRule" id="PRU00169"/>
    </source>
</evidence>
<evidence type="ECO:0000313" key="20">
    <source>
        <dbReference type="Proteomes" id="UP000010959"/>
    </source>
</evidence>
<evidence type="ECO:0000256" key="12">
    <source>
        <dbReference type="ARBA" id="ARBA00022989"/>
    </source>
</evidence>
<dbReference type="Pfam" id="PF00072">
    <property type="entry name" value="Response_reg"/>
    <property type="match status" value="1"/>
</dbReference>
<dbReference type="InterPro" id="IPR003594">
    <property type="entry name" value="HATPase_dom"/>
</dbReference>
<dbReference type="InterPro" id="IPR001610">
    <property type="entry name" value="PAC"/>
</dbReference>
<dbReference type="PROSITE" id="PS50110">
    <property type="entry name" value="RESPONSE_REGULATORY"/>
    <property type="match status" value="2"/>
</dbReference>
<dbReference type="EC" id="2.7.13.3" evidence="3"/>
<keyword evidence="9" id="KW-0677">Repeat</keyword>
<feature type="domain" description="Response regulatory" evidence="17">
    <location>
        <begin position="1041"/>
        <end position="1158"/>
    </location>
</feature>
<dbReference type="FunFam" id="3.30.450.20:FF:000099">
    <property type="entry name" value="Sensory box sensor histidine kinase"/>
    <property type="match status" value="2"/>
</dbReference>
<dbReference type="Pfam" id="PF00512">
    <property type="entry name" value="HisKA"/>
    <property type="match status" value="1"/>
</dbReference>
<dbReference type="Pfam" id="PF08447">
    <property type="entry name" value="PAS_3"/>
    <property type="match status" value="3"/>
</dbReference>
<keyword evidence="13" id="KW-0902">Two-component regulatory system</keyword>
<name>L7CKT4_RHOBT</name>
<dbReference type="FunFam" id="2.10.70.100:FF:000001">
    <property type="entry name" value="Sensory transduction histidine kinase"/>
    <property type="match status" value="1"/>
</dbReference>
<keyword evidence="11 19" id="KW-0418">Kinase</keyword>
<evidence type="ECO:0000256" key="3">
    <source>
        <dbReference type="ARBA" id="ARBA00012438"/>
    </source>
</evidence>
<feature type="domain" description="PAC" evidence="18">
    <location>
        <begin position="742"/>
        <end position="794"/>
    </location>
</feature>
<organism evidence="19 20">
    <name type="scientific">Rhodopirellula baltica SWK14</name>
    <dbReference type="NCBI Taxonomy" id="993516"/>
    <lineage>
        <taxon>Bacteria</taxon>
        <taxon>Pseudomonadati</taxon>
        <taxon>Planctomycetota</taxon>
        <taxon>Planctomycetia</taxon>
        <taxon>Pirellulales</taxon>
        <taxon>Pirellulaceae</taxon>
        <taxon>Rhodopirellula</taxon>
    </lineage>
</organism>
<evidence type="ECO:0000256" key="11">
    <source>
        <dbReference type="ARBA" id="ARBA00022777"/>
    </source>
</evidence>
<dbReference type="InterPro" id="IPR003661">
    <property type="entry name" value="HisK_dim/P_dom"/>
</dbReference>
<comment type="caution">
    <text evidence="19">The sequence shown here is derived from an EMBL/GenBank/DDBJ whole genome shotgun (WGS) entry which is preliminary data.</text>
</comment>
<protein>
    <recommendedName>
        <fullName evidence="3">histidine kinase</fullName>
        <ecNumber evidence="3">2.7.13.3</ecNumber>
    </recommendedName>
</protein>
<keyword evidence="4" id="KW-1003">Cell membrane</keyword>
<evidence type="ECO:0000256" key="1">
    <source>
        <dbReference type="ARBA" id="ARBA00000085"/>
    </source>
</evidence>
<dbReference type="SMART" id="SM00086">
    <property type="entry name" value="PAC"/>
    <property type="match status" value="4"/>
</dbReference>
<feature type="modified residue" description="4-aspartylphosphate" evidence="15">
    <location>
        <position position="1091"/>
    </location>
</feature>
<dbReference type="FunFam" id="3.30.565.10:FF:000006">
    <property type="entry name" value="Sensor histidine kinase WalK"/>
    <property type="match status" value="1"/>
</dbReference>
<dbReference type="Gene3D" id="3.40.50.2300">
    <property type="match status" value="2"/>
</dbReference>
<dbReference type="PROSITE" id="PS50109">
    <property type="entry name" value="HIS_KIN"/>
    <property type="match status" value="1"/>
</dbReference>
<evidence type="ECO:0000256" key="7">
    <source>
        <dbReference type="ARBA" id="ARBA00022679"/>
    </source>
</evidence>
<dbReference type="PROSITE" id="PS50113">
    <property type="entry name" value="PAC"/>
    <property type="match status" value="4"/>
</dbReference>
<feature type="domain" description="PAC" evidence="18">
    <location>
        <begin position="236"/>
        <end position="289"/>
    </location>
</feature>
<evidence type="ECO:0000256" key="5">
    <source>
        <dbReference type="ARBA" id="ARBA00022519"/>
    </source>
</evidence>
<evidence type="ECO:0000259" key="18">
    <source>
        <dbReference type="PROSITE" id="PS50113"/>
    </source>
</evidence>
<dbReference type="Gene3D" id="3.30.565.10">
    <property type="entry name" value="Histidine kinase-like ATPase, C-terminal domain"/>
    <property type="match status" value="1"/>
</dbReference>
<feature type="domain" description="Histidine kinase" evidence="16">
    <location>
        <begin position="805"/>
        <end position="1021"/>
    </location>
</feature>
<dbReference type="Proteomes" id="UP000010959">
    <property type="component" value="Unassembled WGS sequence"/>
</dbReference>
<keyword evidence="10" id="KW-0547">Nucleotide-binding</keyword>
<dbReference type="InterPro" id="IPR001789">
    <property type="entry name" value="Sig_transdc_resp-reg_receiver"/>
</dbReference>
<dbReference type="SMART" id="SM00387">
    <property type="entry name" value="HATPase_c"/>
    <property type="match status" value="1"/>
</dbReference>
<dbReference type="SUPFAM" id="SSF52172">
    <property type="entry name" value="CheY-like"/>
    <property type="match status" value="2"/>
</dbReference>
<dbReference type="SUPFAM" id="SSF47384">
    <property type="entry name" value="Homodimeric domain of signal transducing histidine kinase"/>
    <property type="match status" value="1"/>
</dbReference>
<dbReference type="GO" id="GO:0000166">
    <property type="term" value="F:nucleotide binding"/>
    <property type="evidence" value="ECO:0007669"/>
    <property type="project" value="UniProtKB-KW"/>
</dbReference>
<dbReference type="InterPro" id="IPR036097">
    <property type="entry name" value="HisK_dim/P_sf"/>
</dbReference>
<dbReference type="CDD" id="cd17580">
    <property type="entry name" value="REC_2_DhkD-like"/>
    <property type="match status" value="1"/>
</dbReference>
<dbReference type="Gene3D" id="2.10.70.100">
    <property type="match status" value="1"/>
</dbReference>
<dbReference type="InterPro" id="IPR005467">
    <property type="entry name" value="His_kinase_dom"/>
</dbReference>
<dbReference type="CDD" id="cd00082">
    <property type="entry name" value="HisKA"/>
    <property type="match status" value="1"/>
</dbReference>
<evidence type="ECO:0000256" key="2">
    <source>
        <dbReference type="ARBA" id="ARBA00004429"/>
    </source>
</evidence>
<keyword evidence="8" id="KW-0812">Transmembrane</keyword>
<dbReference type="SUPFAM" id="SSF55785">
    <property type="entry name" value="PYP-like sensor domain (PAS domain)"/>
    <property type="match status" value="5"/>
</dbReference>
<dbReference type="Pfam" id="PF02518">
    <property type="entry name" value="HATPase_c"/>
    <property type="match status" value="1"/>
</dbReference>
<comment type="subcellular location">
    <subcellularLocation>
        <location evidence="2">Cell inner membrane</location>
        <topology evidence="2">Multi-pass membrane protein</topology>
    </subcellularLocation>
</comment>
<dbReference type="InterPro" id="IPR011006">
    <property type="entry name" value="CheY-like_superfamily"/>
</dbReference>
<evidence type="ECO:0000256" key="14">
    <source>
        <dbReference type="ARBA" id="ARBA00023136"/>
    </source>
</evidence>
<dbReference type="InterPro" id="IPR013656">
    <property type="entry name" value="PAS_4"/>
</dbReference>
<comment type="catalytic activity">
    <reaction evidence="1">
        <text>ATP + protein L-histidine = ADP + protein N-phospho-L-histidine.</text>
        <dbReference type="EC" id="2.7.13.3"/>
    </reaction>
</comment>
<dbReference type="NCBIfam" id="TIGR00229">
    <property type="entry name" value="sensory_box"/>
    <property type="match status" value="4"/>
</dbReference>
<dbReference type="InterPro" id="IPR035965">
    <property type="entry name" value="PAS-like_dom_sf"/>
</dbReference>
<evidence type="ECO:0000256" key="6">
    <source>
        <dbReference type="ARBA" id="ARBA00022553"/>
    </source>
</evidence>
<dbReference type="PANTHER" id="PTHR43547:SF2">
    <property type="entry name" value="HYBRID SIGNAL TRANSDUCTION HISTIDINE KINASE C"/>
    <property type="match status" value="1"/>
</dbReference>
<dbReference type="EMBL" id="AMWG01000022">
    <property type="protein sequence ID" value="ELP34889.1"/>
    <property type="molecule type" value="Genomic_DNA"/>
</dbReference>
<keyword evidence="12" id="KW-1133">Transmembrane helix</keyword>
<feature type="domain" description="PAC" evidence="18">
    <location>
        <begin position="486"/>
        <end position="538"/>
    </location>
</feature>
<feature type="domain" description="Response regulatory" evidence="17">
    <location>
        <begin position="27"/>
        <end position="145"/>
    </location>
</feature>
<proteinExistence type="predicted"/>
<dbReference type="FunFam" id="3.30.450.20:FF:000373">
    <property type="entry name" value="Sensory transduction histidine kinase"/>
    <property type="match status" value="1"/>
</dbReference>
<dbReference type="InterPro" id="IPR000014">
    <property type="entry name" value="PAS"/>
</dbReference>
<dbReference type="InterPro" id="IPR013655">
    <property type="entry name" value="PAS_fold_3"/>
</dbReference>
<dbReference type="CDD" id="cd00130">
    <property type="entry name" value="PAS"/>
    <property type="match status" value="4"/>
</dbReference>
<evidence type="ECO:0000256" key="10">
    <source>
        <dbReference type="ARBA" id="ARBA00022741"/>
    </source>
</evidence>
<reference evidence="19 20" key="1">
    <citation type="journal article" date="2013" name="Mar. Genomics">
        <title>Expression of sulfatases in Rhodopirellula baltica and the diversity of sulfatases in the genus Rhodopirellula.</title>
        <authorList>
            <person name="Wegner C.E."/>
            <person name="Richter-Heitmann T."/>
            <person name="Klindworth A."/>
            <person name="Klockow C."/>
            <person name="Richter M."/>
            <person name="Achstetter T."/>
            <person name="Glockner F.O."/>
            <person name="Harder J."/>
        </authorList>
    </citation>
    <scope>NUCLEOTIDE SEQUENCE [LARGE SCALE GENOMIC DNA]</scope>
    <source>
        <strain evidence="19 20">SWK14</strain>
    </source>
</reference>
<dbReference type="FunFam" id="1.10.287.130:FF:000001">
    <property type="entry name" value="Two-component sensor histidine kinase"/>
    <property type="match status" value="1"/>
</dbReference>
<dbReference type="SMART" id="SM00448">
    <property type="entry name" value="REC"/>
    <property type="match status" value="2"/>
</dbReference>
<dbReference type="GO" id="GO:0000155">
    <property type="term" value="F:phosphorelay sensor kinase activity"/>
    <property type="evidence" value="ECO:0007669"/>
    <property type="project" value="InterPro"/>
</dbReference>
<evidence type="ECO:0000259" key="17">
    <source>
        <dbReference type="PROSITE" id="PS50110"/>
    </source>
</evidence>
<sequence>MFVASLANNVNWRHAKREPMMEEDRSAILIAESNDQRRAHLKQVLDRRHDLVTVDGGKSAWQQLTQGRFDAVVAGFDLREVSGVKLLAQTRAHAELRGVPFILVADEASPVDPTTWQQVFEFGRSDILCCPINEHELLARIDSIIRRARVKNESADMLQRQKSRLQMALLASRMVAVEWDISADTVLYSENAIEIFGIKLLSDHATGPTARKLVHPDDIDTVEKTIRNTLQGSREFQTQFRIIRPDNGEIVWMEERGYVATDTSGKPTKLIAVAVDITARRNAEQAIQEREHYLQAIFDTTPECIKVVKSDGTLTQMNAAGLKMIEANPTANVAGNSVYELIAPEFLDCFREFNERVCSGHSGVLEFDIIGLRGSRRHMETHAVPLSLTSGETVQLAVTRDITERKRSEATLRENERRFRALTQATSDIVFRMNADWSEMGMLEGRALIDSTTEPSRSWLDHYFHPDDQTEVRKVVQNSVEKQSFYELEHRVIRIDGTLGWMHSRAVPILDDAGNVVEWFGAGTDVTERKQSEEFQHRATQTLLTVIEQSPLGIYLVDGDFKIAQVSLGAGPAFQNVQPVIGRDFEEVMHTIWPPEFASEAVRIFRHTLKTGEPYVSPGLTEKRKDLGETESYEWQVNRITLADGSYGVVCYFFDTTRLQQAADALRESEVRFRMLADNMSQLAWTCCDLGECNWYNQRWYEYTGCTFEEMQGWGWRQVHHPDHVDRVVERIQRAATAGEVWEDTFPLKGRDGQYRWFLSRAVPIRDEEGTIVRWFGTNTDVNELRETQQLLHDADRRKDEFLAMLAHELRNPLAPIRSGLDLLAIADDDEHRDVVRVMQEQVTHVVRLVDDLLDVSRIMRGKVELRKERIEFQSTVRKAIDAVRDVIESHGHSLTITLPEETVWLEADPVRIVQVLENLLSNATKYMDGSGAIELSASLKNESLFIRIKDEGIGIDQEFLPNIFELFAQSDRSLDRSKGGLGIGLTLVKQLLEMHGGNIHAESDGLGKGSSFHIELPIASPPEPNQNVSLELQSDGQTRRIAVIDDNRGAVLLLSKLFEKLGAHEVHTANDGEAALKLIREVHPEIVLLDIGLPGLSGYEVAAAIREDSQFNDILMVALTGYGQDQDRLKSEAAGFDEHLVKPPSIDQMRFVLAHPKLKPSGKGTGGQS</sequence>
<gene>
    <name evidence="19" type="ORF">RBSWK_01182</name>
</gene>
<dbReference type="PANTHER" id="PTHR43547">
    <property type="entry name" value="TWO-COMPONENT HISTIDINE KINASE"/>
    <property type="match status" value="1"/>
</dbReference>
<dbReference type="InterPro" id="IPR000700">
    <property type="entry name" value="PAS-assoc_C"/>
</dbReference>
<keyword evidence="7" id="KW-0808">Transferase</keyword>
<evidence type="ECO:0000256" key="13">
    <source>
        <dbReference type="ARBA" id="ARBA00023012"/>
    </source>
</evidence>
<dbReference type="SMART" id="SM00091">
    <property type="entry name" value="PAS"/>
    <property type="match status" value="4"/>
</dbReference>
<accession>L7CKT4</accession>
<keyword evidence="14" id="KW-0472">Membrane</keyword>
<keyword evidence="5" id="KW-0997">Cell inner membrane</keyword>
<feature type="domain" description="PAC" evidence="18">
    <location>
        <begin position="363"/>
        <end position="414"/>
    </location>
</feature>
<evidence type="ECO:0000313" key="19">
    <source>
        <dbReference type="EMBL" id="ELP34889.1"/>
    </source>
</evidence>
<dbReference type="SMART" id="SM00388">
    <property type="entry name" value="HisKA"/>
    <property type="match status" value="1"/>
</dbReference>
<dbReference type="InterPro" id="IPR004358">
    <property type="entry name" value="Sig_transdc_His_kin-like_C"/>
</dbReference>
<dbReference type="Gene3D" id="3.30.450.20">
    <property type="entry name" value="PAS domain"/>
    <property type="match status" value="5"/>
</dbReference>
<dbReference type="SUPFAM" id="SSF55874">
    <property type="entry name" value="ATPase domain of HSP90 chaperone/DNA topoisomerase II/histidine kinase"/>
    <property type="match status" value="1"/>
</dbReference>
<evidence type="ECO:0000259" key="16">
    <source>
        <dbReference type="PROSITE" id="PS50109"/>
    </source>
</evidence>
<dbReference type="InterPro" id="IPR036890">
    <property type="entry name" value="HATPase_C_sf"/>
</dbReference>
<dbReference type="AlphaFoldDB" id="L7CKT4"/>
<dbReference type="GO" id="GO:0005886">
    <property type="term" value="C:plasma membrane"/>
    <property type="evidence" value="ECO:0007669"/>
    <property type="project" value="UniProtKB-SubCell"/>
</dbReference>
<dbReference type="PRINTS" id="PR00344">
    <property type="entry name" value="BCTRLSENSOR"/>
</dbReference>
<evidence type="ECO:0000256" key="8">
    <source>
        <dbReference type="ARBA" id="ARBA00022692"/>
    </source>
</evidence>
<dbReference type="Gene3D" id="1.10.287.130">
    <property type="match status" value="1"/>
</dbReference>